<dbReference type="STRING" id="454130.A0A0U5GZQ0"/>
<name>A0A0U5GZQ0_ASPCI</name>
<sequence>MARPNNHKAFRVAFSFALPVESNACECMFDEVWEDIPNPPGDDHRNRYTFGRIGDLPVVLAYGGGMGKTRAATVATSLALNFPDIEVGFLVGICAAVPIIRKGSEIFLGDVVVSTGVIQYDLVRQYQDMEITKDGLNERLACYRPSMQKFIHQAQGQWALHKLLEETAAKTATLGTEKHGKYKPPGPEFDVVFDPKYLHCHHAPTGCEICDPKNDVVCDFSRTASCQHLNCDTKENQRLRPGTSVANPQIHFGVFGSGDRVQKSGAHRDDIGEKHPDIVAFEMEGAGVWETIPTIIVKAACDYGDSHREKRWHPYAAFTAASCARALILLWGKRDDLPSPESDGTPVATDDRFLWNQYAGTFRNHNSPVANQAFNQNISGGFTIPFNFGAPQGPGER</sequence>
<dbReference type="Pfam" id="PF01048">
    <property type="entry name" value="PNP_UDP_1"/>
    <property type="match status" value="1"/>
</dbReference>
<protein>
    <recommendedName>
        <fullName evidence="1">Nucleoside phosphorylase domain-containing protein</fullName>
    </recommendedName>
</protein>
<dbReference type="OrthoDB" id="1658288at2759"/>
<accession>A0A0U5GZQ0</accession>
<dbReference type="AlphaFoldDB" id="A0A0U5GZQ0"/>
<dbReference type="EMBL" id="CDMC01000008">
    <property type="protein sequence ID" value="CEL06852.1"/>
    <property type="molecule type" value="Genomic_DNA"/>
</dbReference>
<dbReference type="PANTHER" id="PTHR46082:SF6">
    <property type="entry name" value="AAA+ ATPASE DOMAIN-CONTAINING PROTEIN-RELATED"/>
    <property type="match status" value="1"/>
</dbReference>
<dbReference type="InterPro" id="IPR035994">
    <property type="entry name" value="Nucleoside_phosphorylase_sf"/>
</dbReference>
<dbReference type="Gene3D" id="3.40.50.1580">
    <property type="entry name" value="Nucleoside phosphorylase domain"/>
    <property type="match status" value="1"/>
</dbReference>
<dbReference type="GO" id="GO:0003824">
    <property type="term" value="F:catalytic activity"/>
    <property type="evidence" value="ECO:0007669"/>
    <property type="project" value="InterPro"/>
</dbReference>
<organism evidence="2 3">
    <name type="scientific">Aspergillus calidoustus</name>
    <dbReference type="NCBI Taxonomy" id="454130"/>
    <lineage>
        <taxon>Eukaryota</taxon>
        <taxon>Fungi</taxon>
        <taxon>Dikarya</taxon>
        <taxon>Ascomycota</taxon>
        <taxon>Pezizomycotina</taxon>
        <taxon>Eurotiomycetes</taxon>
        <taxon>Eurotiomycetidae</taxon>
        <taxon>Eurotiales</taxon>
        <taxon>Aspergillaceae</taxon>
        <taxon>Aspergillus</taxon>
        <taxon>Aspergillus subgen. Nidulantes</taxon>
    </lineage>
</organism>
<evidence type="ECO:0000313" key="2">
    <source>
        <dbReference type="EMBL" id="CEL06852.1"/>
    </source>
</evidence>
<dbReference type="Proteomes" id="UP000054771">
    <property type="component" value="Unassembled WGS sequence"/>
</dbReference>
<dbReference type="PANTHER" id="PTHR46082">
    <property type="entry name" value="ATP/GTP-BINDING PROTEIN-RELATED"/>
    <property type="match status" value="1"/>
</dbReference>
<evidence type="ECO:0000313" key="3">
    <source>
        <dbReference type="Proteomes" id="UP000054771"/>
    </source>
</evidence>
<dbReference type="GO" id="GO:0009116">
    <property type="term" value="P:nucleoside metabolic process"/>
    <property type="evidence" value="ECO:0007669"/>
    <property type="project" value="InterPro"/>
</dbReference>
<dbReference type="InterPro" id="IPR053137">
    <property type="entry name" value="NLR-like"/>
</dbReference>
<feature type="domain" description="Nucleoside phosphorylase" evidence="1">
    <location>
        <begin position="41"/>
        <end position="150"/>
    </location>
</feature>
<evidence type="ECO:0000259" key="1">
    <source>
        <dbReference type="Pfam" id="PF01048"/>
    </source>
</evidence>
<keyword evidence="3" id="KW-1185">Reference proteome</keyword>
<proteinExistence type="predicted"/>
<dbReference type="InterPro" id="IPR000845">
    <property type="entry name" value="Nucleoside_phosphorylase_d"/>
</dbReference>
<dbReference type="SUPFAM" id="SSF53167">
    <property type="entry name" value="Purine and uridine phosphorylases"/>
    <property type="match status" value="1"/>
</dbReference>
<gene>
    <name evidence="2" type="ORF">ASPCAL10024</name>
</gene>
<reference evidence="3" key="1">
    <citation type="journal article" date="2016" name="Genome Announc.">
        <title>Draft genome sequences of fungus Aspergillus calidoustus.</title>
        <authorList>
            <person name="Horn F."/>
            <person name="Linde J."/>
            <person name="Mattern D.J."/>
            <person name="Walther G."/>
            <person name="Guthke R."/>
            <person name="Scherlach K."/>
            <person name="Martin K."/>
            <person name="Brakhage A.A."/>
            <person name="Petzke L."/>
            <person name="Valiante V."/>
        </authorList>
    </citation>
    <scope>NUCLEOTIDE SEQUENCE [LARGE SCALE GENOMIC DNA]</scope>
    <source>
        <strain evidence="3">SF006504</strain>
    </source>
</reference>